<proteinExistence type="predicted"/>
<evidence type="ECO:0000313" key="1">
    <source>
        <dbReference type="EMBL" id="CAG6608847.1"/>
    </source>
</evidence>
<organism evidence="1">
    <name type="scientific">Cacopsylla melanoneura</name>
    <dbReference type="NCBI Taxonomy" id="428564"/>
    <lineage>
        <taxon>Eukaryota</taxon>
        <taxon>Metazoa</taxon>
        <taxon>Ecdysozoa</taxon>
        <taxon>Arthropoda</taxon>
        <taxon>Hexapoda</taxon>
        <taxon>Insecta</taxon>
        <taxon>Pterygota</taxon>
        <taxon>Neoptera</taxon>
        <taxon>Paraneoptera</taxon>
        <taxon>Hemiptera</taxon>
        <taxon>Sternorrhyncha</taxon>
        <taxon>Psylloidea</taxon>
        <taxon>Psyllidae</taxon>
        <taxon>Psyllinae</taxon>
        <taxon>Cacopsylla</taxon>
    </lineage>
</organism>
<reference evidence="1" key="1">
    <citation type="submission" date="2021-05" db="EMBL/GenBank/DDBJ databases">
        <authorList>
            <person name="Alioto T."/>
            <person name="Alioto T."/>
            <person name="Gomez Garrido J."/>
        </authorList>
    </citation>
    <scope>NUCLEOTIDE SEQUENCE</scope>
</reference>
<accession>A0A8D8LP15</accession>
<dbReference type="AlphaFoldDB" id="A0A8D8LP15"/>
<dbReference type="EMBL" id="HBUF01013414">
    <property type="protein sequence ID" value="CAG6608847.1"/>
    <property type="molecule type" value="Transcribed_RNA"/>
</dbReference>
<name>A0A8D8LP15_9HEMI</name>
<sequence>MDTNTARHQESSRTWTHHVLYTSCVLYTSWTVHIMYGHGHIMYGRPISWYVRENCHNCQNIWHIALTCDSTFSEDYESRTRCYLFILLPNYNLIVPTTYHYFSSKNFYSVVKSQIY</sequence>
<protein>
    <submittedName>
        <fullName evidence="1">Uncharacterized protein</fullName>
    </submittedName>
</protein>